<feature type="transmembrane region" description="Helical" evidence="7">
    <location>
        <begin position="118"/>
        <end position="140"/>
    </location>
</feature>
<dbReference type="InterPro" id="IPR036259">
    <property type="entry name" value="MFS_trans_sf"/>
</dbReference>
<reference evidence="10" key="1">
    <citation type="submission" date="2016-10" db="EMBL/GenBank/DDBJ databases">
        <authorList>
            <person name="Varghese N."/>
            <person name="Submissions S."/>
        </authorList>
    </citation>
    <scope>NUCLEOTIDE SEQUENCE [LARGE SCALE GENOMIC DNA]</scope>
    <source>
        <strain evidence="10">DSM 24536</strain>
    </source>
</reference>
<feature type="transmembrane region" description="Helical" evidence="7">
    <location>
        <begin position="349"/>
        <end position="371"/>
    </location>
</feature>
<feature type="transmembrane region" description="Helical" evidence="7">
    <location>
        <begin position="80"/>
        <end position="97"/>
    </location>
</feature>
<dbReference type="Pfam" id="PF07690">
    <property type="entry name" value="MFS_1"/>
    <property type="match status" value="1"/>
</dbReference>
<dbReference type="InterPro" id="IPR020846">
    <property type="entry name" value="MFS_dom"/>
</dbReference>
<dbReference type="Proteomes" id="UP000199226">
    <property type="component" value="Unassembled WGS sequence"/>
</dbReference>
<evidence type="ECO:0000256" key="7">
    <source>
        <dbReference type="SAM" id="Phobius"/>
    </source>
</evidence>
<dbReference type="GO" id="GO:0005886">
    <property type="term" value="C:plasma membrane"/>
    <property type="evidence" value="ECO:0007669"/>
    <property type="project" value="UniProtKB-SubCell"/>
</dbReference>
<keyword evidence="2" id="KW-0813">Transport</keyword>
<keyword evidence="5 7" id="KW-1133">Transmembrane helix</keyword>
<protein>
    <submittedName>
        <fullName evidence="9">Predicted arabinose efflux permease, MFS family</fullName>
    </submittedName>
</protein>
<dbReference type="InterPro" id="IPR011701">
    <property type="entry name" value="MFS"/>
</dbReference>
<evidence type="ECO:0000256" key="5">
    <source>
        <dbReference type="ARBA" id="ARBA00022989"/>
    </source>
</evidence>
<accession>A0A1G9X971</accession>
<dbReference type="SUPFAM" id="SSF103473">
    <property type="entry name" value="MFS general substrate transporter"/>
    <property type="match status" value="1"/>
</dbReference>
<evidence type="ECO:0000256" key="2">
    <source>
        <dbReference type="ARBA" id="ARBA00022448"/>
    </source>
</evidence>
<keyword evidence="10" id="KW-1185">Reference proteome</keyword>
<feature type="transmembrane region" description="Helical" evidence="7">
    <location>
        <begin position="146"/>
        <end position="166"/>
    </location>
</feature>
<sequence length="386" mass="42903">MLINRSGTMVVPFLTIYCTQKLNFSIVQAGMIMALFGLGSVFGAFIGGKITDRIGFYYLQVGALISGGFMFMALSFLETFFSLAIGTFILSICNEGFRPANSSAVAHYSTEKTRTRSYSLNRMAINLGWSFGGAMGGFIASIDYHLLFFVDGLTNILAALILIKLLPAVKKDKIDFKAHEKPVVKSAYRDKLYLAFIVLSTLFASCFFQLFTLQPVFFKSEWNLSEQFIGGLMAMNGLLIVGVEMLLISRIDGKKPPLYFVGIGILITGFAFSLLNILPAMAWVAVISIMFISFGEMFSMPFMNTFWTSRSNANNRGEYAALYTISWAVAQIIGPLYGAFLIEYGGYSLFWWCICGICIISAIGFFTLNHLNQKKILAQTRNPIDY</sequence>
<dbReference type="InterPro" id="IPR050171">
    <property type="entry name" value="MFS_Transporters"/>
</dbReference>
<dbReference type="AlphaFoldDB" id="A0A1G9X971"/>
<feature type="transmembrane region" description="Helical" evidence="7">
    <location>
        <begin position="192"/>
        <end position="216"/>
    </location>
</feature>
<keyword evidence="3" id="KW-1003">Cell membrane</keyword>
<proteinExistence type="predicted"/>
<evidence type="ECO:0000256" key="6">
    <source>
        <dbReference type="ARBA" id="ARBA00023136"/>
    </source>
</evidence>
<keyword evidence="6 7" id="KW-0472">Membrane</keyword>
<evidence type="ECO:0000313" key="10">
    <source>
        <dbReference type="Proteomes" id="UP000199226"/>
    </source>
</evidence>
<dbReference type="GO" id="GO:0022857">
    <property type="term" value="F:transmembrane transporter activity"/>
    <property type="evidence" value="ECO:0007669"/>
    <property type="project" value="InterPro"/>
</dbReference>
<gene>
    <name evidence="9" type="ORF">SAMN05421813_12928</name>
</gene>
<dbReference type="STRING" id="990371.SAMN05421813_12928"/>
<keyword evidence="4 7" id="KW-0812">Transmembrane</keyword>
<feature type="transmembrane region" description="Helical" evidence="7">
    <location>
        <begin position="54"/>
        <end position="74"/>
    </location>
</feature>
<dbReference type="PANTHER" id="PTHR23517">
    <property type="entry name" value="RESISTANCE PROTEIN MDTM, PUTATIVE-RELATED-RELATED"/>
    <property type="match status" value="1"/>
</dbReference>
<dbReference type="Gene3D" id="1.20.1250.20">
    <property type="entry name" value="MFS general substrate transporter like domains"/>
    <property type="match status" value="1"/>
</dbReference>
<evidence type="ECO:0000313" key="9">
    <source>
        <dbReference type="EMBL" id="SDM93207.1"/>
    </source>
</evidence>
<feature type="transmembrane region" description="Helical" evidence="7">
    <location>
        <begin position="319"/>
        <end position="337"/>
    </location>
</feature>
<name>A0A1G9X971_9SPHI</name>
<evidence type="ECO:0000256" key="1">
    <source>
        <dbReference type="ARBA" id="ARBA00004651"/>
    </source>
</evidence>
<evidence type="ECO:0000256" key="4">
    <source>
        <dbReference type="ARBA" id="ARBA00022692"/>
    </source>
</evidence>
<organism evidence="9 10">
    <name type="scientific">Daejeonella rubra</name>
    <dbReference type="NCBI Taxonomy" id="990371"/>
    <lineage>
        <taxon>Bacteria</taxon>
        <taxon>Pseudomonadati</taxon>
        <taxon>Bacteroidota</taxon>
        <taxon>Sphingobacteriia</taxon>
        <taxon>Sphingobacteriales</taxon>
        <taxon>Sphingobacteriaceae</taxon>
        <taxon>Daejeonella</taxon>
    </lineage>
</organism>
<feature type="transmembrane region" description="Helical" evidence="7">
    <location>
        <begin position="26"/>
        <end position="47"/>
    </location>
</feature>
<feature type="domain" description="Major facilitator superfamily (MFS) profile" evidence="8">
    <location>
        <begin position="1"/>
        <end position="373"/>
    </location>
</feature>
<comment type="subcellular location">
    <subcellularLocation>
        <location evidence="1">Cell membrane</location>
        <topology evidence="1">Multi-pass membrane protein</topology>
    </subcellularLocation>
</comment>
<dbReference type="PROSITE" id="PS50850">
    <property type="entry name" value="MFS"/>
    <property type="match status" value="1"/>
</dbReference>
<dbReference type="PANTHER" id="PTHR23517:SF2">
    <property type="entry name" value="MULTIDRUG RESISTANCE PROTEIN MDTH"/>
    <property type="match status" value="1"/>
</dbReference>
<dbReference type="EMBL" id="FNHH01000029">
    <property type="protein sequence ID" value="SDM93207.1"/>
    <property type="molecule type" value="Genomic_DNA"/>
</dbReference>
<evidence type="ECO:0000256" key="3">
    <source>
        <dbReference type="ARBA" id="ARBA00022475"/>
    </source>
</evidence>
<feature type="transmembrane region" description="Helical" evidence="7">
    <location>
        <begin position="284"/>
        <end position="307"/>
    </location>
</feature>
<evidence type="ECO:0000259" key="8">
    <source>
        <dbReference type="PROSITE" id="PS50850"/>
    </source>
</evidence>
<feature type="transmembrane region" description="Helical" evidence="7">
    <location>
        <begin position="228"/>
        <end position="247"/>
    </location>
</feature>
<feature type="transmembrane region" description="Helical" evidence="7">
    <location>
        <begin position="259"/>
        <end position="278"/>
    </location>
</feature>